<protein>
    <submittedName>
        <fullName evidence="2">Uncharacterized protein</fullName>
    </submittedName>
</protein>
<dbReference type="OrthoDB" id="19344at2759"/>
<evidence type="ECO:0000313" key="3">
    <source>
        <dbReference type="Proteomes" id="UP000011083"/>
    </source>
</evidence>
<keyword evidence="1" id="KW-0812">Transmembrane</keyword>
<keyword evidence="1" id="KW-0472">Membrane</keyword>
<sequence length="127" mass="14113">MEPNPCDWGEGVNAVLFRNDKFGTGIDNELTEGSYPKSGHNRKMQFWMIIARRSSEGVSSYTGYAYALGLISSVIIGFVWLTVGLVRPQASNTYRTHHLRLAERSLPCTVKSQMQGRSSNVVVTNVT</sequence>
<organism evidence="2 3">
    <name type="scientific">Acanthamoeba castellanii (strain ATCC 30010 / Neff)</name>
    <dbReference type="NCBI Taxonomy" id="1257118"/>
    <lineage>
        <taxon>Eukaryota</taxon>
        <taxon>Amoebozoa</taxon>
        <taxon>Discosea</taxon>
        <taxon>Longamoebia</taxon>
        <taxon>Centramoebida</taxon>
        <taxon>Acanthamoebidae</taxon>
        <taxon>Acanthamoeba</taxon>
    </lineage>
</organism>
<dbReference type="EMBL" id="KB007805">
    <property type="protein sequence ID" value="ELR25407.1"/>
    <property type="molecule type" value="Genomic_DNA"/>
</dbReference>
<feature type="transmembrane region" description="Helical" evidence="1">
    <location>
        <begin position="64"/>
        <end position="86"/>
    </location>
</feature>
<keyword evidence="1" id="KW-1133">Transmembrane helix</keyword>
<dbReference type="VEuPathDB" id="AmoebaDB:ACA1_293580"/>
<dbReference type="GeneID" id="14926460"/>
<dbReference type="KEGG" id="acan:ACA1_293580"/>
<gene>
    <name evidence="2" type="ORF">ACA1_293580</name>
</gene>
<proteinExistence type="predicted"/>
<evidence type="ECO:0000256" key="1">
    <source>
        <dbReference type="SAM" id="Phobius"/>
    </source>
</evidence>
<dbReference type="Proteomes" id="UP000011083">
    <property type="component" value="Unassembled WGS sequence"/>
</dbReference>
<keyword evidence="3" id="KW-1185">Reference proteome</keyword>
<reference evidence="2 3" key="1">
    <citation type="journal article" date="2013" name="Genome Biol.">
        <title>Genome of Acanthamoeba castellanii highlights extensive lateral gene transfer and early evolution of tyrosine kinase signaling.</title>
        <authorList>
            <person name="Clarke M."/>
            <person name="Lohan A.J."/>
            <person name="Liu B."/>
            <person name="Lagkouvardos I."/>
            <person name="Roy S."/>
            <person name="Zafar N."/>
            <person name="Bertelli C."/>
            <person name="Schilde C."/>
            <person name="Kianianmomeni A."/>
            <person name="Burglin T.R."/>
            <person name="Frech C."/>
            <person name="Turcotte B."/>
            <person name="Kopec K.O."/>
            <person name="Synnott J.M."/>
            <person name="Choo C."/>
            <person name="Paponov I."/>
            <person name="Finkler A."/>
            <person name="Soon Heng Tan C."/>
            <person name="Hutchins A.P."/>
            <person name="Weinmeier T."/>
            <person name="Rattei T."/>
            <person name="Chu J.S."/>
            <person name="Gimenez G."/>
            <person name="Irimia M."/>
            <person name="Rigden D.J."/>
            <person name="Fitzpatrick D.A."/>
            <person name="Lorenzo-Morales J."/>
            <person name="Bateman A."/>
            <person name="Chiu C.H."/>
            <person name="Tang P."/>
            <person name="Hegemann P."/>
            <person name="Fromm H."/>
            <person name="Raoult D."/>
            <person name="Greub G."/>
            <person name="Miranda-Saavedra D."/>
            <person name="Chen N."/>
            <person name="Nash P."/>
            <person name="Ginger M.L."/>
            <person name="Horn M."/>
            <person name="Schaap P."/>
            <person name="Caler L."/>
            <person name="Loftus B."/>
        </authorList>
    </citation>
    <scope>NUCLEOTIDE SEQUENCE [LARGE SCALE GENOMIC DNA]</scope>
    <source>
        <strain evidence="2 3">Neff</strain>
    </source>
</reference>
<accession>L8HJM1</accession>
<evidence type="ECO:0000313" key="2">
    <source>
        <dbReference type="EMBL" id="ELR25407.1"/>
    </source>
</evidence>
<dbReference type="AlphaFoldDB" id="L8HJM1"/>
<dbReference type="RefSeq" id="XP_004368162.1">
    <property type="nucleotide sequence ID" value="XM_004368105.1"/>
</dbReference>
<name>L8HJM1_ACACF</name>